<dbReference type="EMBL" id="AP024488">
    <property type="protein sequence ID" value="BCS98302.1"/>
    <property type="molecule type" value="Genomic_DNA"/>
</dbReference>
<dbReference type="Gene3D" id="3.60.110.10">
    <property type="entry name" value="Carbon-nitrogen hydrolase"/>
    <property type="match status" value="1"/>
</dbReference>
<dbReference type="Proteomes" id="UP001320148">
    <property type="component" value="Chromosome"/>
</dbReference>
<sequence length="1171" mass="129218">MDQRLLDKAGYTENLYWAFQTFVRHEMWHGEWVDIGALVRMEADASAMVAKLKDRFGAGDFTPRPLEPIMTPKGRGYGLDPVDQVLWVALVQALGPAVEEGMPQWSYGGRLNRSEWIDRSGGLPRYHQGWHRRTAARIYRHPTRVWPAYRRHILQAARAMTGLQSEFDIPGFFRGEEGRILLPDSTPYLSGPREGGPASRLHWACFNVDTSRVDGIQAAVRGVASVSSRIGGAAASALTGMLDFSWAGKCEGPHPLPAELAVSGFLSNVAMLPVDGAVMPTLEAEGMTGAVAHFRYDTEHIVIAREQSHLTRWLDAYDALLGEKHLGAICRETLLPIGLRRPVSAERAGGPDHGVRLDAINPLPEVTRPVEAMASIHNTDYTLLDRSGKREHINRLETLLLDPFPGTGVSERLRIDFSSVLLSRRAADASEPDHAGACSFERMTNGSTEGESARLLYHERMTSVRQRQRSLLVLLEAAERHPEIPALWSRALGHMRRSGFNTLAPLLDRLPLHKEYGPYILALLTGRMAREVGTCVRLLLGSHRPEGEREGARAFLDAVAREGMALRGGGGGFVASAQKALGEALGAAREILGEKGCPLATMGGMPQGTDPKGIAAFRLFMERDQTETRMPPTPCRHEATAAPGGLPLSQWVTGLKPDSAELFDPRASEWTALFIAREACRRMQAQGARFLSPGEVVIPESWGDAYGGIPSWEMWRKQVAEAPPQISASGTAETSPLVVDGLGEAQGEWLATRSLALILLGTLRRQFELPGFLAHPFGYLTDVPSHRLVESLSISSGTRRLLLGVLEPRQLETLVLRREGSDPSGDDARLDPPVCGDLTRFLWFVEEAMETLERHQAGGRSHHPRQLIPVSMIHHATAARELHRGDYQSTLRVGFIQTTTDARAAWRGGPRMSRAEGDRAWHQIREGFRILTHAGPRPSFIVLPELALPVHRLESLKRLSIRSGVAVVTGVDYLVNPAVQEVRNRAVVTVPRHWPYPRQAGRCSTFWFGKSFMAPPEKIGIDKSGNTFVPDPAVWIIDAGAYGRIGVCICYDFMDVERYAIYRGRIHHLFVLAYNRDIDSFYHLADALSKTLFCNVVICNTGFYGGSLAVSPYYEPWRRTLYRQEGANLFSVQSVGLPVADLAHAQAGGSVEVKLFKSLPPAYGIPDRPLV</sequence>
<evidence type="ECO:0008006" key="3">
    <source>
        <dbReference type="Google" id="ProtNLM"/>
    </source>
</evidence>
<evidence type="ECO:0000313" key="1">
    <source>
        <dbReference type="EMBL" id="BCS98302.1"/>
    </source>
</evidence>
<dbReference type="InterPro" id="IPR036526">
    <property type="entry name" value="C-N_Hydrolase_sf"/>
</dbReference>
<accession>A0ABN6FA29</accession>
<dbReference type="RefSeq" id="WP_236889706.1">
    <property type="nucleotide sequence ID" value="NZ_AP024488.1"/>
</dbReference>
<gene>
    <name evidence="1" type="ORF">DSLASN_39340</name>
</gene>
<dbReference type="SUPFAM" id="SSF56317">
    <property type="entry name" value="Carbon-nitrogen hydrolase"/>
    <property type="match status" value="1"/>
</dbReference>
<protein>
    <recommendedName>
        <fullName evidence="3">CN hydrolase domain-containing protein</fullName>
    </recommendedName>
</protein>
<proteinExistence type="predicted"/>
<name>A0ABN6FA29_9BACT</name>
<reference evidence="1 2" key="1">
    <citation type="submission" date="2021-02" db="EMBL/GenBank/DDBJ databases">
        <title>Complete genome of Desulfoluna sp. strain ASN36.</title>
        <authorList>
            <person name="Takahashi A."/>
            <person name="Kojima H."/>
            <person name="Fukui M."/>
        </authorList>
    </citation>
    <scope>NUCLEOTIDE SEQUENCE [LARGE SCALE GENOMIC DNA]</scope>
    <source>
        <strain evidence="1 2">ASN36</strain>
    </source>
</reference>
<organism evidence="1 2">
    <name type="scientific">Desulfoluna limicola</name>
    <dbReference type="NCBI Taxonomy" id="2810562"/>
    <lineage>
        <taxon>Bacteria</taxon>
        <taxon>Pseudomonadati</taxon>
        <taxon>Thermodesulfobacteriota</taxon>
        <taxon>Desulfobacteria</taxon>
        <taxon>Desulfobacterales</taxon>
        <taxon>Desulfolunaceae</taxon>
        <taxon>Desulfoluna</taxon>
    </lineage>
</organism>
<evidence type="ECO:0000313" key="2">
    <source>
        <dbReference type="Proteomes" id="UP001320148"/>
    </source>
</evidence>
<keyword evidence="2" id="KW-1185">Reference proteome</keyword>